<dbReference type="PANTHER" id="PTHR31151:SF0">
    <property type="entry name" value="PROLINE-TRNA LIGASE (DUF1680)"/>
    <property type="match status" value="1"/>
</dbReference>
<dbReference type="PANTHER" id="PTHR31151">
    <property type="entry name" value="PROLINE-TRNA LIGASE (DUF1680)"/>
    <property type="match status" value="1"/>
</dbReference>
<evidence type="ECO:0000259" key="1">
    <source>
        <dbReference type="Pfam" id="PF07944"/>
    </source>
</evidence>
<accession>A0A5N5WGR7</accession>
<dbReference type="SUPFAM" id="SSF48208">
    <property type="entry name" value="Six-hairpin glycosidases"/>
    <property type="match status" value="1"/>
</dbReference>
<dbReference type="EMBL" id="ML732475">
    <property type="protein sequence ID" value="KAB8067528.1"/>
    <property type="molecule type" value="Genomic_DNA"/>
</dbReference>
<organism evidence="2 3">
    <name type="scientific">Aspergillus leporis</name>
    <dbReference type="NCBI Taxonomy" id="41062"/>
    <lineage>
        <taxon>Eukaryota</taxon>
        <taxon>Fungi</taxon>
        <taxon>Dikarya</taxon>
        <taxon>Ascomycota</taxon>
        <taxon>Pezizomycotina</taxon>
        <taxon>Eurotiomycetes</taxon>
        <taxon>Eurotiomycetidae</taxon>
        <taxon>Eurotiales</taxon>
        <taxon>Aspergillaceae</taxon>
        <taxon>Aspergillus</taxon>
        <taxon>Aspergillus subgen. Circumdati</taxon>
    </lineage>
</organism>
<dbReference type="InterPro" id="IPR008928">
    <property type="entry name" value="6-hairpin_glycosidase_sf"/>
</dbReference>
<feature type="domain" description="Non-reducing end beta-L-arabinofuranosidase-like GH127 catalytic" evidence="1">
    <location>
        <begin position="68"/>
        <end position="358"/>
    </location>
</feature>
<evidence type="ECO:0000313" key="3">
    <source>
        <dbReference type="Proteomes" id="UP000326565"/>
    </source>
</evidence>
<dbReference type="OrthoDB" id="5358475at2759"/>
<dbReference type="AlphaFoldDB" id="A0A5N5WGR7"/>
<dbReference type="InterPro" id="IPR012878">
    <property type="entry name" value="Beta-AFase-like_GH127_cat"/>
</dbReference>
<proteinExistence type="predicted"/>
<dbReference type="GO" id="GO:0005975">
    <property type="term" value="P:carbohydrate metabolic process"/>
    <property type="evidence" value="ECO:0007669"/>
    <property type="project" value="InterPro"/>
</dbReference>
<reference evidence="2 3" key="1">
    <citation type="submission" date="2019-04" db="EMBL/GenBank/DDBJ databases">
        <title>Friends and foes A comparative genomics study of 23 Aspergillus species from section Flavi.</title>
        <authorList>
            <consortium name="DOE Joint Genome Institute"/>
            <person name="Kjaerbolling I."/>
            <person name="Vesth T."/>
            <person name="Frisvad J.C."/>
            <person name="Nybo J.L."/>
            <person name="Theobald S."/>
            <person name="Kildgaard S."/>
            <person name="Isbrandt T."/>
            <person name="Kuo A."/>
            <person name="Sato A."/>
            <person name="Lyhne E.K."/>
            <person name="Kogle M.E."/>
            <person name="Wiebenga A."/>
            <person name="Kun R.S."/>
            <person name="Lubbers R.J."/>
            <person name="Makela M.R."/>
            <person name="Barry K."/>
            <person name="Chovatia M."/>
            <person name="Clum A."/>
            <person name="Daum C."/>
            <person name="Haridas S."/>
            <person name="He G."/>
            <person name="LaButti K."/>
            <person name="Lipzen A."/>
            <person name="Mondo S."/>
            <person name="Riley R."/>
            <person name="Salamov A."/>
            <person name="Simmons B.A."/>
            <person name="Magnuson J.K."/>
            <person name="Henrissat B."/>
            <person name="Mortensen U.H."/>
            <person name="Larsen T.O."/>
            <person name="Devries R.P."/>
            <person name="Grigoriev I.V."/>
            <person name="Machida M."/>
            <person name="Baker S.E."/>
            <person name="Andersen M.R."/>
        </authorList>
    </citation>
    <scope>NUCLEOTIDE SEQUENCE [LARGE SCALE GENOMIC DNA]</scope>
    <source>
        <strain evidence="2 3">CBS 151.66</strain>
    </source>
</reference>
<sequence>MRHATLVPFKYEEIPVGAIKPRGWVKDQLQLAAEGLSGHMIDFYRYVKNSSWIGGVEEYSELNEAAPYWYNGIVSLAYVLDDKRLKDQANQFLDYVLSHQADDGWLGPETTKETRGLWARCLLLLGMSAHAQAEPERRDEIIQAILRFTRLAHRMIQNNYQGYLSHEGDHFDPLKFGLARAHELSTTLQWLYENVSTDEDRSVIWDTMDLMWTGAEIGGRDWSKFFVPGVFPTSASIKPQPNFQHGVNMAQGLRYMAQKYRMNNDEKLARQTREAVDMAFRYHGTPSGSITSDEFLGGLGPERGTELCMTVELMYSLSWLHRLFGDNDYADLTEQAAFNALPGGISPDWWTHQYVTQSNQPWIKRLDGRPFYDVSLYGNIFGLEPDYPCCLVNHHQALPKLVCSAFLKKGNNGLIHRFLIPAEISTDLDGNHVSIIADTKYPFDQTIVYKFTTEKSFDFYTRLPGWASTDSHATLADGQVFPLEPDNENLFHFLVPAGSSHLGITLGADLRVVPRPSSPAISIYWGPLLYALDIDYTETSTPPTHWRKNVDPLPAEPKYPQLRDRTLVPAKGAEWRVAIDPSQITIRWAKRDSDPASPLPNPVWAHGAPPMTLSVAAIRIAWPVVDGAARGVPAEIVTEGEPFVARFVPFASAPLHMAEVPIVSLPRLDVDGWSE</sequence>
<protein>
    <recommendedName>
        <fullName evidence="1">Non-reducing end beta-L-arabinofuranosidase-like GH127 catalytic domain-containing protein</fullName>
    </recommendedName>
</protein>
<keyword evidence="3" id="KW-1185">Reference proteome</keyword>
<gene>
    <name evidence="2" type="ORF">BDV29DRAFT_163278</name>
</gene>
<dbReference type="Proteomes" id="UP000326565">
    <property type="component" value="Unassembled WGS sequence"/>
</dbReference>
<dbReference type="Pfam" id="PF07944">
    <property type="entry name" value="Beta-AFase-like_GH127_cat"/>
    <property type="match status" value="1"/>
</dbReference>
<evidence type="ECO:0000313" key="2">
    <source>
        <dbReference type="EMBL" id="KAB8067528.1"/>
    </source>
</evidence>
<name>A0A5N5WGR7_9EURO</name>